<proteinExistence type="predicted"/>
<evidence type="ECO:0000313" key="2">
    <source>
        <dbReference type="Proteomes" id="UP001151760"/>
    </source>
</evidence>
<sequence length="179" mass="20555">MGRIGVAACVYHIWRERNRRLFQNSKSNVDTVIQRINKEIKWKLMGLLVKTTIAVLSKGNLQNTTMVEPLNLGDFLVRCPSYPLVRLSYALVGSEFLFRETEVFLAQENGAIRKSALWRGWLGLQRSDWSCLVNERKERYDIVRGDESSMEGYVAKEKSEYGEEDCVRVIGGKNGRGFE</sequence>
<keyword evidence="2" id="KW-1185">Reference proteome</keyword>
<comment type="caution">
    <text evidence="1">The sequence shown here is derived from an EMBL/GenBank/DDBJ whole genome shotgun (WGS) entry which is preliminary data.</text>
</comment>
<protein>
    <submittedName>
        <fullName evidence="1">Uncharacterized protein</fullName>
    </submittedName>
</protein>
<name>A0ABQ5GUJ9_9ASTR</name>
<dbReference type="Proteomes" id="UP001151760">
    <property type="component" value="Unassembled WGS sequence"/>
</dbReference>
<reference evidence="1" key="1">
    <citation type="journal article" date="2022" name="Int. J. Mol. Sci.">
        <title>Draft Genome of Tanacetum Coccineum: Genomic Comparison of Closely Related Tanacetum-Family Plants.</title>
        <authorList>
            <person name="Yamashiro T."/>
            <person name="Shiraishi A."/>
            <person name="Nakayama K."/>
            <person name="Satake H."/>
        </authorList>
    </citation>
    <scope>NUCLEOTIDE SEQUENCE</scope>
</reference>
<gene>
    <name evidence="1" type="ORF">Tco_1045397</name>
</gene>
<reference evidence="1" key="2">
    <citation type="submission" date="2022-01" db="EMBL/GenBank/DDBJ databases">
        <authorList>
            <person name="Yamashiro T."/>
            <person name="Shiraishi A."/>
            <person name="Satake H."/>
            <person name="Nakayama K."/>
        </authorList>
    </citation>
    <scope>NUCLEOTIDE SEQUENCE</scope>
</reference>
<accession>A0ABQ5GUJ9</accession>
<organism evidence="1 2">
    <name type="scientific">Tanacetum coccineum</name>
    <dbReference type="NCBI Taxonomy" id="301880"/>
    <lineage>
        <taxon>Eukaryota</taxon>
        <taxon>Viridiplantae</taxon>
        <taxon>Streptophyta</taxon>
        <taxon>Embryophyta</taxon>
        <taxon>Tracheophyta</taxon>
        <taxon>Spermatophyta</taxon>
        <taxon>Magnoliopsida</taxon>
        <taxon>eudicotyledons</taxon>
        <taxon>Gunneridae</taxon>
        <taxon>Pentapetalae</taxon>
        <taxon>asterids</taxon>
        <taxon>campanulids</taxon>
        <taxon>Asterales</taxon>
        <taxon>Asteraceae</taxon>
        <taxon>Asteroideae</taxon>
        <taxon>Anthemideae</taxon>
        <taxon>Anthemidinae</taxon>
        <taxon>Tanacetum</taxon>
    </lineage>
</organism>
<evidence type="ECO:0000313" key="1">
    <source>
        <dbReference type="EMBL" id="GJT78672.1"/>
    </source>
</evidence>
<dbReference type="EMBL" id="BQNB010018824">
    <property type="protein sequence ID" value="GJT78672.1"/>
    <property type="molecule type" value="Genomic_DNA"/>
</dbReference>